<keyword evidence="1 2" id="KW-0378">Hydrolase</keyword>
<accession>A0A0D2MID2</accession>
<dbReference type="PANTHER" id="PTHR33886">
    <property type="entry name" value="UNSATURATED RHAMNOGALACTURONAN HYDROLASE (EUROFUNG)"/>
    <property type="match status" value="1"/>
</dbReference>
<dbReference type="GeneID" id="25740399"/>
<proteinExistence type="predicted"/>
<organism evidence="2 3">
    <name type="scientific">Monoraphidium neglectum</name>
    <dbReference type="NCBI Taxonomy" id="145388"/>
    <lineage>
        <taxon>Eukaryota</taxon>
        <taxon>Viridiplantae</taxon>
        <taxon>Chlorophyta</taxon>
        <taxon>core chlorophytes</taxon>
        <taxon>Chlorophyceae</taxon>
        <taxon>CS clade</taxon>
        <taxon>Sphaeropleales</taxon>
        <taxon>Selenastraceae</taxon>
        <taxon>Monoraphidium</taxon>
    </lineage>
</organism>
<dbReference type="InterPro" id="IPR012341">
    <property type="entry name" value="6hp_glycosidase-like_sf"/>
</dbReference>
<dbReference type="InterPro" id="IPR008928">
    <property type="entry name" value="6-hairpin_glycosidase_sf"/>
</dbReference>
<reference evidence="2 3" key="1">
    <citation type="journal article" date="2013" name="BMC Genomics">
        <title>Reconstruction of the lipid metabolism for the microalga Monoraphidium neglectum from its genome sequence reveals characteristics suitable for biofuel production.</title>
        <authorList>
            <person name="Bogen C."/>
            <person name="Al-Dilaimi A."/>
            <person name="Albersmeier A."/>
            <person name="Wichmann J."/>
            <person name="Grundmann M."/>
            <person name="Rupp O."/>
            <person name="Lauersen K.J."/>
            <person name="Blifernez-Klassen O."/>
            <person name="Kalinowski J."/>
            <person name="Goesmann A."/>
            <person name="Mussgnug J.H."/>
            <person name="Kruse O."/>
        </authorList>
    </citation>
    <scope>NUCLEOTIDE SEQUENCE [LARGE SCALE GENOMIC DNA]</scope>
    <source>
        <strain evidence="2 3">SAG 48.87</strain>
    </source>
</reference>
<sequence>MTGVAALHRATGDPSLREYMRSFGERYHWDFCNSDAGNPDNQICAASYADLYLTSPPSERNAAWLAPTIAHYEAEMAARPPYDADRWRWVDTLFMGMSVYARIANITGDPRYAQQAFKNFDFAAGSQGYQFWSQRDSLFYRDPPKWGQAYVPEGVYWSRGNGWAMGALVTALQFSGPADPHRAVYEGVFKRQAARLLRLQGARGCWPVSLTRPEADPAPETTGTALFAYGMAWGVRAGVLDAAEYGPALERAWGCLSGTSLQQSGLVGYCQPVGDRPGGGGGANATSSFCVGQFLLAASALAQIAPQ</sequence>
<name>A0A0D2MID2_9CHLO</name>
<evidence type="ECO:0000256" key="1">
    <source>
        <dbReference type="ARBA" id="ARBA00022801"/>
    </source>
</evidence>
<gene>
    <name evidence="2" type="ORF">MNEG_7523</name>
</gene>
<feature type="non-terminal residue" evidence="2">
    <location>
        <position position="307"/>
    </location>
</feature>
<dbReference type="SUPFAM" id="SSF48208">
    <property type="entry name" value="Six-hairpin glycosidases"/>
    <property type="match status" value="1"/>
</dbReference>
<protein>
    <submittedName>
        <fullName evidence="2">Glycosyl hydrolase family 88</fullName>
    </submittedName>
</protein>
<dbReference type="GO" id="GO:0005975">
    <property type="term" value="P:carbohydrate metabolic process"/>
    <property type="evidence" value="ECO:0007669"/>
    <property type="project" value="InterPro"/>
</dbReference>
<dbReference type="STRING" id="145388.A0A0D2MID2"/>
<dbReference type="InterPro" id="IPR052043">
    <property type="entry name" value="PolySaccharide_Degr_Enz"/>
</dbReference>
<dbReference type="PANTHER" id="PTHR33886:SF8">
    <property type="entry name" value="UNSATURATED RHAMNOGALACTURONAN HYDROLASE (EUROFUNG)"/>
    <property type="match status" value="1"/>
</dbReference>
<dbReference type="EMBL" id="KK101557">
    <property type="protein sequence ID" value="KIZ00437.1"/>
    <property type="molecule type" value="Genomic_DNA"/>
</dbReference>
<keyword evidence="3" id="KW-1185">Reference proteome</keyword>
<dbReference type="Pfam" id="PF07470">
    <property type="entry name" value="Glyco_hydro_88"/>
    <property type="match status" value="1"/>
</dbReference>
<dbReference type="GO" id="GO:0016787">
    <property type="term" value="F:hydrolase activity"/>
    <property type="evidence" value="ECO:0007669"/>
    <property type="project" value="UniProtKB-KW"/>
</dbReference>
<dbReference type="AlphaFoldDB" id="A0A0D2MID2"/>
<evidence type="ECO:0000313" key="3">
    <source>
        <dbReference type="Proteomes" id="UP000054498"/>
    </source>
</evidence>
<evidence type="ECO:0000313" key="2">
    <source>
        <dbReference type="EMBL" id="KIZ00437.1"/>
    </source>
</evidence>
<dbReference type="OrthoDB" id="540611at2759"/>
<dbReference type="Proteomes" id="UP000054498">
    <property type="component" value="Unassembled WGS sequence"/>
</dbReference>
<dbReference type="RefSeq" id="XP_013899456.1">
    <property type="nucleotide sequence ID" value="XM_014044002.1"/>
</dbReference>
<dbReference type="KEGG" id="mng:MNEG_7523"/>
<dbReference type="Gene3D" id="1.50.10.10">
    <property type="match status" value="1"/>
</dbReference>
<dbReference type="InterPro" id="IPR010905">
    <property type="entry name" value="Glyco_hydro_88"/>
</dbReference>